<dbReference type="AlphaFoldDB" id="A0A559J4U4"/>
<dbReference type="Proteomes" id="UP000316330">
    <property type="component" value="Unassembled WGS sequence"/>
</dbReference>
<reference evidence="1 2" key="1">
    <citation type="submission" date="2019-07" db="EMBL/GenBank/DDBJ databases">
        <authorList>
            <person name="Kim J."/>
        </authorList>
    </citation>
    <scope>NUCLEOTIDE SEQUENCE [LARGE SCALE GENOMIC DNA]</scope>
    <source>
        <strain evidence="1 2">G13</strain>
    </source>
</reference>
<evidence type="ECO:0000313" key="1">
    <source>
        <dbReference type="EMBL" id="TVX94882.1"/>
    </source>
</evidence>
<keyword evidence="2" id="KW-1185">Reference proteome</keyword>
<comment type="caution">
    <text evidence="1">The sequence shown here is derived from an EMBL/GenBank/DDBJ whole genome shotgun (WGS) entry which is preliminary data.</text>
</comment>
<accession>A0A559J4U4</accession>
<dbReference type="RefSeq" id="WP_144707295.1">
    <property type="nucleotide sequence ID" value="NZ_VNJJ01000028.1"/>
</dbReference>
<sequence>MRLDVFLLEDYNYQANIKAIPVVVRISSIDNIEIADKIDLREIVLLQGDEPVFGGYFRSSLGWEKDTITISPDNPHHKMYDICKYQDSDLLPGKYNVNIRLLVYRYENGKRAETVNLQAMCELLIK</sequence>
<dbReference type="EMBL" id="VNJJ01000028">
    <property type="protein sequence ID" value="TVX94882.1"/>
    <property type="molecule type" value="Genomic_DNA"/>
</dbReference>
<organism evidence="1 2">
    <name type="scientific">Cohnella terricola</name>
    <dbReference type="NCBI Taxonomy" id="1289167"/>
    <lineage>
        <taxon>Bacteria</taxon>
        <taxon>Bacillati</taxon>
        <taxon>Bacillota</taxon>
        <taxon>Bacilli</taxon>
        <taxon>Bacillales</taxon>
        <taxon>Paenibacillaceae</taxon>
        <taxon>Cohnella</taxon>
    </lineage>
</organism>
<proteinExistence type="predicted"/>
<protein>
    <submittedName>
        <fullName evidence="1">Uncharacterized protein</fullName>
    </submittedName>
</protein>
<evidence type="ECO:0000313" key="2">
    <source>
        <dbReference type="Proteomes" id="UP000316330"/>
    </source>
</evidence>
<gene>
    <name evidence="1" type="ORF">FPZ45_24535</name>
</gene>
<dbReference type="OrthoDB" id="3034824at2"/>
<name>A0A559J4U4_9BACL</name>